<dbReference type="RefSeq" id="WP_122111259.1">
    <property type="nucleotide sequence ID" value="NZ_QOKZ01000002.1"/>
</dbReference>
<keyword evidence="9" id="KW-1185">Reference proteome</keyword>
<dbReference type="InterPro" id="IPR006660">
    <property type="entry name" value="Arsenate_reductase-like"/>
</dbReference>
<dbReference type="NCBIfam" id="TIGR00014">
    <property type="entry name" value="arsC"/>
    <property type="match status" value="1"/>
</dbReference>
<evidence type="ECO:0000313" key="8">
    <source>
        <dbReference type="EMBL" id="RMC36095.1"/>
    </source>
</evidence>
<dbReference type="PANTHER" id="PTHR30041:SF5">
    <property type="entry name" value="ARSENATE REDUCTASE-RELATED"/>
    <property type="match status" value="1"/>
</dbReference>
<dbReference type="PROSITE" id="PS51353">
    <property type="entry name" value="ARSC"/>
    <property type="match status" value="1"/>
</dbReference>
<proteinExistence type="inferred from homology"/>
<dbReference type="InterPro" id="IPR036249">
    <property type="entry name" value="Thioredoxin-like_sf"/>
</dbReference>
<dbReference type="EC" id="1.20.4.1" evidence="4 7"/>
<evidence type="ECO:0000256" key="5">
    <source>
        <dbReference type="ARBA" id="ARBA00039879"/>
    </source>
</evidence>
<dbReference type="InterPro" id="IPR006659">
    <property type="entry name" value="Arsenate_reductase"/>
</dbReference>
<dbReference type="SUPFAM" id="SSF52833">
    <property type="entry name" value="Thioredoxin-like"/>
    <property type="match status" value="1"/>
</dbReference>
<dbReference type="GO" id="GO:0046685">
    <property type="term" value="P:response to arsenic-containing substance"/>
    <property type="evidence" value="ECO:0007669"/>
    <property type="project" value="UniProtKB-KW"/>
</dbReference>
<dbReference type="AlphaFoldDB" id="A0A3M0MFD3"/>
<gene>
    <name evidence="8" type="primary">arsC</name>
    <name evidence="8" type="ORF">C9E81_05145</name>
</gene>
<name>A0A3M0MFD3_9RHOB</name>
<accession>A0A3M0MFD3</accession>
<evidence type="ECO:0000313" key="9">
    <source>
        <dbReference type="Proteomes" id="UP000273516"/>
    </source>
</evidence>
<organism evidence="8 9">
    <name type="scientific">Paracoccus alkanivorans</name>
    <dbReference type="NCBI Taxonomy" id="2116655"/>
    <lineage>
        <taxon>Bacteria</taxon>
        <taxon>Pseudomonadati</taxon>
        <taxon>Pseudomonadota</taxon>
        <taxon>Alphaproteobacteria</taxon>
        <taxon>Rhodobacterales</taxon>
        <taxon>Paracoccaceae</taxon>
        <taxon>Paracoccus</taxon>
    </lineage>
</organism>
<comment type="catalytic activity">
    <reaction evidence="7">
        <text>[glutaredoxin]-dithiol + arsenate + glutathione + H(+) = glutathionyl-S-S-[glutaredoxin] + arsenite + H2O</text>
        <dbReference type="Rhea" id="RHEA:22016"/>
        <dbReference type="Rhea" id="RHEA-COMP:10729"/>
        <dbReference type="Rhea" id="RHEA-COMP:17668"/>
        <dbReference type="ChEBI" id="CHEBI:15377"/>
        <dbReference type="ChEBI" id="CHEBI:15378"/>
        <dbReference type="ChEBI" id="CHEBI:29242"/>
        <dbReference type="ChEBI" id="CHEBI:29950"/>
        <dbReference type="ChEBI" id="CHEBI:48597"/>
        <dbReference type="ChEBI" id="CHEBI:57925"/>
        <dbReference type="ChEBI" id="CHEBI:146199"/>
        <dbReference type="EC" id="1.20.4.1"/>
    </reaction>
</comment>
<reference evidence="8 9" key="1">
    <citation type="submission" date="2018-07" db="EMBL/GenBank/DDBJ databases">
        <authorList>
            <person name="Zhang Y."/>
            <person name="Wang L."/>
            <person name="Ma S."/>
        </authorList>
    </citation>
    <scope>NUCLEOTIDE SEQUENCE [LARGE SCALE GENOMIC DNA]</scope>
    <source>
        <strain evidence="8 9">4-2</strain>
    </source>
</reference>
<dbReference type="EMBL" id="QOKZ01000002">
    <property type="protein sequence ID" value="RMC36095.1"/>
    <property type="molecule type" value="Genomic_DNA"/>
</dbReference>
<dbReference type="Proteomes" id="UP000273516">
    <property type="component" value="Unassembled WGS sequence"/>
</dbReference>
<sequence>MADSYVIWHNPKCSTSRFVLNALREAGIEPVVRDYLKQPPSPQELREVLASMAIGARQLLRQKNTPYHELGLDDPELPEDALIAAMAGHPMLIERPVVLGPKGAVLCRPKETVFELI</sequence>
<evidence type="ECO:0000256" key="4">
    <source>
        <dbReference type="ARBA" id="ARBA00038969"/>
    </source>
</evidence>
<protein>
    <recommendedName>
        <fullName evidence="5 7">Arsenate reductase</fullName>
        <ecNumber evidence="4 7">1.20.4.1</ecNumber>
    </recommendedName>
</protein>
<evidence type="ECO:0000256" key="2">
    <source>
        <dbReference type="ARBA" id="ARBA00022849"/>
    </source>
</evidence>
<dbReference type="GO" id="GO:0008794">
    <property type="term" value="F:arsenate reductase (glutaredoxin) activity"/>
    <property type="evidence" value="ECO:0007669"/>
    <property type="project" value="UniProtKB-UniRule"/>
</dbReference>
<evidence type="ECO:0000256" key="6">
    <source>
        <dbReference type="PROSITE-ProRule" id="PRU01282"/>
    </source>
</evidence>
<comment type="caution">
    <text evidence="8">The sequence shown here is derived from an EMBL/GenBank/DDBJ whole genome shotgun (WGS) entry which is preliminary data.</text>
</comment>
<evidence type="ECO:0000256" key="3">
    <source>
        <dbReference type="ARBA" id="ARBA00023002"/>
    </source>
</evidence>
<evidence type="ECO:0000256" key="1">
    <source>
        <dbReference type="ARBA" id="ARBA00007198"/>
    </source>
</evidence>
<comment type="similarity">
    <text evidence="1 6 7">Belongs to the ArsC family.</text>
</comment>
<keyword evidence="3 7" id="KW-0560">Oxidoreductase</keyword>
<dbReference type="OrthoDB" id="9790554at2"/>
<dbReference type="CDD" id="cd03034">
    <property type="entry name" value="ArsC_ArsC"/>
    <property type="match status" value="1"/>
</dbReference>
<dbReference type="Pfam" id="PF03960">
    <property type="entry name" value="ArsC"/>
    <property type="match status" value="1"/>
</dbReference>
<keyword evidence="2" id="KW-0059">Arsenical resistance</keyword>
<dbReference type="PANTHER" id="PTHR30041">
    <property type="entry name" value="ARSENATE REDUCTASE"/>
    <property type="match status" value="1"/>
</dbReference>
<evidence type="ECO:0000256" key="7">
    <source>
        <dbReference type="RuleBase" id="RU362029"/>
    </source>
</evidence>
<dbReference type="Gene3D" id="3.40.30.10">
    <property type="entry name" value="Glutaredoxin"/>
    <property type="match status" value="1"/>
</dbReference>